<evidence type="ECO:0000313" key="3">
    <source>
        <dbReference type="Proteomes" id="UP000255108"/>
    </source>
</evidence>
<dbReference type="EMBL" id="UGHR01000003">
    <property type="protein sequence ID" value="STR44648.1"/>
    <property type="molecule type" value="Genomic_DNA"/>
</dbReference>
<evidence type="ECO:0000313" key="2">
    <source>
        <dbReference type="EMBL" id="TCU86237.1"/>
    </source>
</evidence>
<accession>A0A377STN8</accession>
<name>A0A377STN8_9NEIS</name>
<gene>
    <name evidence="2" type="ORF">EV682_106122</name>
    <name evidence="1" type="ORF">NCTC11159_03188</name>
</gene>
<dbReference type="Proteomes" id="UP000255108">
    <property type="component" value="Unassembled WGS sequence"/>
</dbReference>
<proteinExistence type="predicted"/>
<dbReference type="OrthoDB" id="8591729at2"/>
<evidence type="ECO:0000313" key="4">
    <source>
        <dbReference type="Proteomes" id="UP000295794"/>
    </source>
</evidence>
<dbReference type="RefSeq" id="WP_115228426.1">
    <property type="nucleotide sequence ID" value="NZ_CAWOLO010000006.1"/>
</dbReference>
<dbReference type="SUPFAM" id="SSF54427">
    <property type="entry name" value="NTF2-like"/>
    <property type="match status" value="1"/>
</dbReference>
<dbReference type="Proteomes" id="UP000295794">
    <property type="component" value="Unassembled WGS sequence"/>
</dbReference>
<organism evidence="1 3">
    <name type="scientific">Iodobacter fluviatilis</name>
    <dbReference type="NCBI Taxonomy" id="537"/>
    <lineage>
        <taxon>Bacteria</taxon>
        <taxon>Pseudomonadati</taxon>
        <taxon>Pseudomonadota</taxon>
        <taxon>Betaproteobacteria</taxon>
        <taxon>Neisseriales</taxon>
        <taxon>Chitinibacteraceae</taxon>
        <taxon>Iodobacter</taxon>
    </lineage>
</organism>
<dbReference type="EMBL" id="SMBT01000006">
    <property type="protein sequence ID" value="TCU86237.1"/>
    <property type="molecule type" value="Genomic_DNA"/>
</dbReference>
<reference evidence="1 3" key="1">
    <citation type="submission" date="2018-06" db="EMBL/GenBank/DDBJ databases">
        <authorList>
            <consortium name="Pathogen Informatics"/>
            <person name="Doyle S."/>
        </authorList>
    </citation>
    <scope>NUCLEOTIDE SEQUENCE [LARGE SCALE GENOMIC DNA]</scope>
    <source>
        <strain evidence="1 3">NCTC11159</strain>
    </source>
</reference>
<protein>
    <recommendedName>
        <fullName evidence="5">SnoaL-like domain-containing protein</fullName>
    </recommendedName>
</protein>
<reference evidence="2 4" key="2">
    <citation type="submission" date="2019-03" db="EMBL/GenBank/DDBJ databases">
        <title>Genomic Encyclopedia of Type Strains, Phase IV (KMG-IV): sequencing the most valuable type-strain genomes for metagenomic binning, comparative biology and taxonomic classification.</title>
        <authorList>
            <person name="Goeker M."/>
        </authorList>
    </citation>
    <scope>NUCLEOTIDE SEQUENCE [LARGE SCALE GENOMIC DNA]</scope>
    <source>
        <strain evidence="2 4">DSM 3764</strain>
    </source>
</reference>
<evidence type="ECO:0008006" key="5">
    <source>
        <dbReference type="Google" id="ProtNLM"/>
    </source>
</evidence>
<keyword evidence="4" id="KW-1185">Reference proteome</keyword>
<dbReference type="AlphaFoldDB" id="A0A377STN8"/>
<dbReference type="InterPro" id="IPR032710">
    <property type="entry name" value="NTF2-like_dom_sf"/>
</dbReference>
<evidence type="ECO:0000313" key="1">
    <source>
        <dbReference type="EMBL" id="STR44648.1"/>
    </source>
</evidence>
<sequence>MDETEDLEVFFEVFSKVYAKLDVDGVTDMFCLPFFSLINGEKTDWPKLEELYHTTCILFDWYKNQGFHNARYTIVSMLKITPTLATARLRWRVLLTDGSPWEYCTSYQLKRIDGEWKMAGVIQFEEKTSNTPPPPLVAAENALHFLADLSESEAHQLKNVYFDLEQ</sequence>